<dbReference type="EMBL" id="JAUEDM010000003">
    <property type="protein sequence ID" value="KAK3321576.1"/>
    <property type="molecule type" value="Genomic_DNA"/>
</dbReference>
<evidence type="ECO:0000313" key="2">
    <source>
        <dbReference type="Proteomes" id="UP001283341"/>
    </source>
</evidence>
<dbReference type="GO" id="GO:0070939">
    <property type="term" value="C:Dsl1/NZR complex"/>
    <property type="evidence" value="ECO:0007669"/>
    <property type="project" value="InterPro"/>
</dbReference>
<name>A0AAE0IC45_9PEZI</name>
<organism evidence="1 2">
    <name type="scientific">Apodospora peruviana</name>
    <dbReference type="NCBI Taxonomy" id="516989"/>
    <lineage>
        <taxon>Eukaryota</taxon>
        <taxon>Fungi</taxon>
        <taxon>Dikarya</taxon>
        <taxon>Ascomycota</taxon>
        <taxon>Pezizomycotina</taxon>
        <taxon>Sordariomycetes</taxon>
        <taxon>Sordariomycetidae</taxon>
        <taxon>Sordariales</taxon>
        <taxon>Lasiosphaeriaceae</taxon>
        <taxon>Apodospora</taxon>
    </lineage>
</organism>
<dbReference type="Pfam" id="PF04437">
    <property type="entry name" value="RINT1_TIP1"/>
    <property type="match status" value="1"/>
</dbReference>
<reference evidence="1" key="1">
    <citation type="journal article" date="2023" name="Mol. Phylogenet. Evol.">
        <title>Genome-scale phylogeny and comparative genomics of the fungal order Sordariales.</title>
        <authorList>
            <person name="Hensen N."/>
            <person name="Bonometti L."/>
            <person name="Westerberg I."/>
            <person name="Brannstrom I.O."/>
            <person name="Guillou S."/>
            <person name="Cros-Aarteil S."/>
            <person name="Calhoun S."/>
            <person name="Haridas S."/>
            <person name="Kuo A."/>
            <person name="Mondo S."/>
            <person name="Pangilinan J."/>
            <person name="Riley R."/>
            <person name="LaButti K."/>
            <person name="Andreopoulos B."/>
            <person name="Lipzen A."/>
            <person name="Chen C."/>
            <person name="Yan M."/>
            <person name="Daum C."/>
            <person name="Ng V."/>
            <person name="Clum A."/>
            <person name="Steindorff A."/>
            <person name="Ohm R.A."/>
            <person name="Martin F."/>
            <person name="Silar P."/>
            <person name="Natvig D.O."/>
            <person name="Lalanne C."/>
            <person name="Gautier V."/>
            <person name="Ament-Velasquez S.L."/>
            <person name="Kruys A."/>
            <person name="Hutchinson M.I."/>
            <person name="Powell A.J."/>
            <person name="Barry K."/>
            <person name="Miller A.N."/>
            <person name="Grigoriev I.V."/>
            <person name="Debuchy R."/>
            <person name="Gladieux P."/>
            <person name="Hiltunen Thoren M."/>
            <person name="Johannesson H."/>
        </authorList>
    </citation>
    <scope>NUCLEOTIDE SEQUENCE</scope>
    <source>
        <strain evidence="1">CBS 118394</strain>
    </source>
</reference>
<dbReference type="GO" id="GO:0006890">
    <property type="term" value="P:retrograde vesicle-mediated transport, Golgi to endoplasmic reticulum"/>
    <property type="evidence" value="ECO:0007669"/>
    <property type="project" value="InterPro"/>
</dbReference>
<dbReference type="InterPro" id="IPR042044">
    <property type="entry name" value="EXOC6PINT-1/Sec15/Tip20_C_dom2"/>
</dbReference>
<dbReference type="Proteomes" id="UP001283341">
    <property type="component" value="Unassembled WGS sequence"/>
</dbReference>
<dbReference type="GO" id="GO:0006888">
    <property type="term" value="P:endoplasmic reticulum to Golgi vesicle-mediated transport"/>
    <property type="evidence" value="ECO:0007669"/>
    <property type="project" value="InterPro"/>
</dbReference>
<comment type="caution">
    <text evidence="1">The sequence shown here is derived from an EMBL/GenBank/DDBJ whole genome shotgun (WGS) entry which is preliminary data.</text>
</comment>
<dbReference type="PROSITE" id="PS51386">
    <property type="entry name" value="RINT1_TIP20"/>
    <property type="match status" value="1"/>
</dbReference>
<protein>
    <submittedName>
        <fullName evidence="1">TIP-1 family-domain-containing protein</fullName>
    </submittedName>
</protein>
<reference evidence="1" key="2">
    <citation type="submission" date="2023-06" db="EMBL/GenBank/DDBJ databases">
        <authorList>
            <consortium name="Lawrence Berkeley National Laboratory"/>
            <person name="Haridas S."/>
            <person name="Hensen N."/>
            <person name="Bonometti L."/>
            <person name="Westerberg I."/>
            <person name="Brannstrom I.O."/>
            <person name="Guillou S."/>
            <person name="Cros-Aarteil S."/>
            <person name="Calhoun S."/>
            <person name="Kuo A."/>
            <person name="Mondo S."/>
            <person name="Pangilinan J."/>
            <person name="Riley R."/>
            <person name="Labutti K."/>
            <person name="Andreopoulos B."/>
            <person name="Lipzen A."/>
            <person name="Chen C."/>
            <person name="Yanf M."/>
            <person name="Daum C."/>
            <person name="Ng V."/>
            <person name="Clum A."/>
            <person name="Steindorff A."/>
            <person name="Ohm R."/>
            <person name="Martin F."/>
            <person name="Silar P."/>
            <person name="Natvig D."/>
            <person name="Lalanne C."/>
            <person name="Gautier V."/>
            <person name="Ament-Velasquez S.L."/>
            <person name="Kruys A."/>
            <person name="Hutchinson M.I."/>
            <person name="Powell A.J."/>
            <person name="Barry K."/>
            <person name="Miller A.N."/>
            <person name="Grigoriev I.V."/>
            <person name="Debuchy R."/>
            <person name="Gladieux P."/>
            <person name="Thoren M.H."/>
            <person name="Johannesson H."/>
        </authorList>
    </citation>
    <scope>NUCLEOTIDE SEQUENCE</scope>
    <source>
        <strain evidence="1">CBS 118394</strain>
    </source>
</reference>
<keyword evidence="2" id="KW-1185">Reference proteome</keyword>
<dbReference type="Gene3D" id="1.20.58.670">
    <property type="entry name" value="Dsl1p vesicle tethering complex, Tip20p subunit, domain D"/>
    <property type="match status" value="1"/>
</dbReference>
<accession>A0AAE0IC45</accession>
<dbReference type="AlphaFoldDB" id="A0AAE0IC45"/>
<dbReference type="PANTHER" id="PTHR13520">
    <property type="entry name" value="RAD50-INTERACTING PROTEIN 1 RINT-1"/>
    <property type="match status" value="1"/>
</dbReference>
<proteinExistence type="predicted"/>
<sequence>MEHDMRVEDYLDDKLQSTTDFEHLDTLLSSVEFQRSQLQSQLNDVSKQLDEARRSAEDRHADLIVQIDEFQRLQHSIDVRLKIVAASDAPDEAIRRLEQPMKQLHKVDLAHRYLVMLQDVQTLRNAARAHLPQDPKAALEPYTALKQLAVEIRKLQGPADEAATHLAAYIESVTETLWDEMKKTMSDELEAVLRKRDWPNIAPDSAADGEWLQCFEKLIDLQIPEVLYSPRAVPLLPVDTMAHIFVKEFRFHFMSDKPTSNPRGIGTHCFPWFLALIDKWEGFFRENFGPILAAKFGHTAVAQNMVYMDPTCAFITSLLPVMREKVALTMTEAVKDPAFLSSLMNQLMTFDENIRFMYNYNGGEVENEWAGLTSEVLNTHFDTWLQAEKKFALDRYHAIMAHQDARNIDYDFAGPGKTKPTYAATRVTDLLRSVTAQYERVRRFGHKLRFLIDIQLTILDEYHDSLRGTLEAYLSITSTVGRAFGVAKEQLAALEGTGALETLCKVYGSADHVANTLKDWCNEEFFVTLWDQLQARAKVSSEQSSNLAGGMSYDHVKDRTSSAVGTEEDGGVLFDETIAAYSQRRKRAQQFLAEALIESHHKAFRPYTHGPQWTTIADESPSDDSFYQPVITSELDEPLRVGLRLNTDSVKLGLITNKSIQILKRDLDFLSKTLGAAVFRRVWREVLERLNSMLWTDVLMSHNFAAAGAAQFMHDVRAISALIERFIPDGSNSLGSLKEALRLLNLPMQSSSEEGATTIAMSLKQATDRIFVDNTEAKKVLEELDIRMLTPANARQILQRRVENAE</sequence>
<evidence type="ECO:0000313" key="1">
    <source>
        <dbReference type="EMBL" id="KAK3321576.1"/>
    </source>
</evidence>
<dbReference type="PANTHER" id="PTHR13520:SF0">
    <property type="entry name" value="RAD50-INTERACTING PROTEIN 1"/>
    <property type="match status" value="1"/>
</dbReference>
<dbReference type="GO" id="GO:0060628">
    <property type="term" value="P:regulation of ER to Golgi vesicle-mediated transport"/>
    <property type="evidence" value="ECO:0007669"/>
    <property type="project" value="TreeGrafter"/>
</dbReference>
<dbReference type="InterPro" id="IPR007528">
    <property type="entry name" value="RINT1_Tip20"/>
</dbReference>
<gene>
    <name evidence="1" type="ORF">B0H66DRAFT_175178</name>
</gene>